<dbReference type="InterPro" id="IPR023352">
    <property type="entry name" value="MAPEG-like_dom_sf"/>
</dbReference>
<dbReference type="Proteomes" id="UP000010482">
    <property type="component" value="Chromosome"/>
</dbReference>
<evidence type="ECO:0000256" key="4">
    <source>
        <dbReference type="ARBA" id="ARBA00023136"/>
    </source>
</evidence>
<dbReference type="AlphaFoldDB" id="K9YPQ8"/>
<proteinExistence type="predicted"/>
<keyword evidence="3 5" id="KW-1133">Transmembrane helix</keyword>
<dbReference type="STRING" id="13035.Dacsa_0036"/>
<dbReference type="KEGG" id="dsl:Dacsa_0036"/>
<dbReference type="Pfam" id="PF01124">
    <property type="entry name" value="MAPEG"/>
    <property type="match status" value="1"/>
</dbReference>
<dbReference type="SUPFAM" id="SSF161084">
    <property type="entry name" value="MAPEG domain-like"/>
    <property type="match status" value="1"/>
</dbReference>
<dbReference type="RefSeq" id="WP_015227872.1">
    <property type="nucleotide sequence ID" value="NC_019780.1"/>
</dbReference>
<comment type="subcellular location">
    <subcellularLocation>
        <location evidence="1">Membrane</location>
    </subcellularLocation>
</comment>
<dbReference type="Gene3D" id="1.20.120.550">
    <property type="entry name" value="Membrane associated eicosanoid/glutathione metabolism-like domain"/>
    <property type="match status" value="1"/>
</dbReference>
<evidence type="ECO:0000256" key="5">
    <source>
        <dbReference type="SAM" id="Phobius"/>
    </source>
</evidence>
<dbReference type="PANTHER" id="PTHR35371:SF1">
    <property type="entry name" value="BLR7753 PROTEIN"/>
    <property type="match status" value="1"/>
</dbReference>
<evidence type="ECO:0000256" key="3">
    <source>
        <dbReference type="ARBA" id="ARBA00022989"/>
    </source>
</evidence>
<dbReference type="HOGENOM" id="CLU_110778_2_0_3"/>
<keyword evidence="2 5" id="KW-0812">Transmembrane</keyword>
<name>K9YPQ8_DACS8</name>
<dbReference type="PANTHER" id="PTHR35371">
    <property type="entry name" value="INNER MEMBRANE PROTEIN"/>
    <property type="match status" value="1"/>
</dbReference>
<organism evidence="6 7">
    <name type="scientific">Dactylococcopsis salina (strain PCC 8305)</name>
    <name type="common">Myxobactron salinum</name>
    <dbReference type="NCBI Taxonomy" id="13035"/>
    <lineage>
        <taxon>Bacteria</taxon>
        <taxon>Bacillati</taxon>
        <taxon>Cyanobacteriota</taxon>
        <taxon>Cyanophyceae</taxon>
        <taxon>Nodosilineales</taxon>
        <taxon>Cymatolegaceae</taxon>
        <taxon>Dactylococcopsis</taxon>
    </lineage>
</organism>
<evidence type="ECO:0000256" key="2">
    <source>
        <dbReference type="ARBA" id="ARBA00022692"/>
    </source>
</evidence>
<evidence type="ECO:0000313" key="7">
    <source>
        <dbReference type="Proteomes" id="UP000010482"/>
    </source>
</evidence>
<feature type="transmembrane region" description="Helical" evidence="5">
    <location>
        <begin position="85"/>
        <end position="106"/>
    </location>
</feature>
<protein>
    <submittedName>
        <fullName evidence="6">Membrane protein</fullName>
    </submittedName>
</protein>
<keyword evidence="4 5" id="KW-0472">Membrane</keyword>
<dbReference type="eggNOG" id="COG3686">
    <property type="taxonomic scope" value="Bacteria"/>
</dbReference>
<dbReference type="PATRIC" id="fig|13035.3.peg.40"/>
<sequence>METSTQAVLLYSLAGGAILIYLPFFAVGWGRLQVGYDYQSPRAMLEKLPAYAKRATWAHQNGFESFTFYAPAAISAYVTQVDSQLALSVAIAYVIARFFYPIFYITNIAPARSLMFAIGSLSSMILYGLSILEINSSL</sequence>
<keyword evidence="7" id="KW-1185">Reference proteome</keyword>
<dbReference type="OrthoDB" id="513661at2"/>
<dbReference type="GO" id="GO:0016020">
    <property type="term" value="C:membrane"/>
    <property type="evidence" value="ECO:0007669"/>
    <property type="project" value="UniProtKB-SubCell"/>
</dbReference>
<reference evidence="6" key="1">
    <citation type="submission" date="2012-04" db="EMBL/GenBank/DDBJ databases">
        <title>Finished genome of Dactylococcopsis salina PCC 8305.</title>
        <authorList>
            <consortium name="US DOE Joint Genome Institute"/>
            <person name="Gugger M."/>
            <person name="Coursin T."/>
            <person name="Rippka R."/>
            <person name="Tandeau De Marsac N."/>
            <person name="Huntemann M."/>
            <person name="Wei C.-L."/>
            <person name="Han J."/>
            <person name="Detter J.C."/>
            <person name="Han C."/>
            <person name="Tapia R."/>
            <person name="Daligault H."/>
            <person name="Chen A."/>
            <person name="Krypides N."/>
            <person name="Mavromatis K."/>
            <person name="Markowitz V."/>
            <person name="Szeto E."/>
            <person name="Ivanova N."/>
            <person name="Ovchinnikova G."/>
            <person name="Pagani I."/>
            <person name="Pati A."/>
            <person name="Goodwin L."/>
            <person name="Peters L."/>
            <person name="Pitluck S."/>
            <person name="Woyke T."/>
            <person name="Kerfeld C."/>
        </authorList>
    </citation>
    <scope>NUCLEOTIDE SEQUENCE [LARGE SCALE GENOMIC DNA]</scope>
    <source>
        <strain evidence="6">PCC 8305</strain>
    </source>
</reference>
<dbReference type="InterPro" id="IPR001129">
    <property type="entry name" value="Membr-assoc_MAPEG"/>
</dbReference>
<dbReference type="EMBL" id="CP003944">
    <property type="protein sequence ID" value="AFZ48859.1"/>
    <property type="molecule type" value="Genomic_DNA"/>
</dbReference>
<evidence type="ECO:0000256" key="1">
    <source>
        <dbReference type="ARBA" id="ARBA00004370"/>
    </source>
</evidence>
<evidence type="ECO:0000313" key="6">
    <source>
        <dbReference type="EMBL" id="AFZ48859.1"/>
    </source>
</evidence>
<accession>K9YPQ8</accession>
<gene>
    <name evidence="6" type="ORF">Dacsa_0036</name>
</gene>
<feature type="transmembrane region" description="Helical" evidence="5">
    <location>
        <begin position="113"/>
        <end position="132"/>
    </location>
</feature>
<feature type="transmembrane region" description="Helical" evidence="5">
    <location>
        <begin position="7"/>
        <end position="29"/>
    </location>
</feature>